<evidence type="ECO:0000313" key="2">
    <source>
        <dbReference type="EMBL" id="RKG83849.1"/>
    </source>
</evidence>
<dbReference type="AlphaFoldDB" id="A0A3A8IK79"/>
<accession>A0A3A8IK79</accession>
<dbReference type="EMBL" id="RAVZ01000170">
    <property type="protein sequence ID" value="RKG83849.1"/>
    <property type="molecule type" value="Genomic_DNA"/>
</dbReference>
<gene>
    <name evidence="2" type="ORF">D7V88_23270</name>
</gene>
<organism evidence="2 3">
    <name type="scientific">Corallococcus terminator</name>
    <dbReference type="NCBI Taxonomy" id="2316733"/>
    <lineage>
        <taxon>Bacteria</taxon>
        <taxon>Pseudomonadati</taxon>
        <taxon>Myxococcota</taxon>
        <taxon>Myxococcia</taxon>
        <taxon>Myxococcales</taxon>
        <taxon>Cystobacterineae</taxon>
        <taxon>Myxococcaceae</taxon>
        <taxon>Corallococcus</taxon>
    </lineage>
</organism>
<proteinExistence type="predicted"/>
<name>A0A3A8IK79_9BACT</name>
<feature type="region of interest" description="Disordered" evidence="1">
    <location>
        <begin position="1"/>
        <end position="24"/>
    </location>
</feature>
<evidence type="ECO:0000313" key="3">
    <source>
        <dbReference type="Proteomes" id="UP000268094"/>
    </source>
</evidence>
<protein>
    <submittedName>
        <fullName evidence="2">Uncharacterized protein</fullName>
    </submittedName>
</protein>
<sequence>MTPVVDHPPVSTPRKTASRSLRRASRGQSMVEYSVLNWVLLVALVVGATVKIQWSDDRQSNVIDLFLEAYEIYYDSFYFVLNLPFP</sequence>
<reference evidence="3" key="1">
    <citation type="submission" date="2018-09" db="EMBL/GenBank/DDBJ databases">
        <authorList>
            <person name="Livingstone P.G."/>
            <person name="Whitworth D.E."/>
        </authorList>
    </citation>
    <scope>NUCLEOTIDE SEQUENCE [LARGE SCALE GENOMIC DNA]</scope>
    <source>
        <strain evidence="3">CA054A</strain>
    </source>
</reference>
<keyword evidence="3" id="KW-1185">Reference proteome</keyword>
<dbReference type="Proteomes" id="UP000268094">
    <property type="component" value="Unassembled WGS sequence"/>
</dbReference>
<evidence type="ECO:0000256" key="1">
    <source>
        <dbReference type="SAM" id="MobiDB-lite"/>
    </source>
</evidence>
<comment type="caution">
    <text evidence="2">The sequence shown here is derived from an EMBL/GenBank/DDBJ whole genome shotgun (WGS) entry which is preliminary data.</text>
</comment>